<dbReference type="EMBL" id="SETE01000002">
    <property type="protein sequence ID" value="RYM34989.1"/>
    <property type="molecule type" value="Genomic_DNA"/>
</dbReference>
<dbReference type="Gene3D" id="3.40.710.10">
    <property type="entry name" value="DD-peptidase/beta-lactamase superfamily"/>
    <property type="match status" value="1"/>
</dbReference>
<dbReference type="OrthoDB" id="9773047at2"/>
<feature type="chain" id="PRO_5020794471" evidence="1">
    <location>
        <begin position="25"/>
        <end position="556"/>
    </location>
</feature>
<comment type="caution">
    <text evidence="3">The sequence shown here is derived from an EMBL/GenBank/DDBJ whole genome shotgun (WGS) entry which is preliminary data.</text>
</comment>
<feature type="domain" description="Beta-lactamase-related" evidence="2">
    <location>
        <begin position="252"/>
        <end position="528"/>
    </location>
</feature>
<evidence type="ECO:0000313" key="4">
    <source>
        <dbReference type="Proteomes" id="UP000293952"/>
    </source>
</evidence>
<dbReference type="SUPFAM" id="SSF56601">
    <property type="entry name" value="beta-lactamase/transpeptidase-like"/>
    <property type="match status" value="1"/>
</dbReference>
<dbReference type="PANTHER" id="PTHR43283:SF7">
    <property type="entry name" value="BETA-LACTAMASE-RELATED DOMAIN-CONTAINING PROTEIN"/>
    <property type="match status" value="1"/>
</dbReference>
<accession>A0A4Q4KSG8</accession>
<sequence length="556" mass="63607">MKQKHFTFFLALILSLSLHSQNMADYTSNWEGKIENPTTFNLKVEISNLETEIATFKIYNERSIVEYEFESDGEIELRIPITKNIYFNGTISDDENEINGFIKSGLLLYHLKLIKSESNIYSGIWNILMVDELKSQSFYLSLENGNGEDYQAYPILADNRFTGTWCADFQKENDVISFSDLKTGLQFKGKLLADKIELEILLEDHLLTLIKLKKSTHPWRIVRMNVKPETFNEKFSNLEKYVLNDSLPNTHSVLVSKNGKLIYENYFHGYNSNIPHDMRSASKSISSAFVGLVKEQELFDNVNQSIFDFLPSAYQKYNTGLKSKIDIKSLLTMSSGLDAIDYGINSNPKSSAVEDNYQMSQDWADEVLKAPMINEPNTKANYGSANPYLLGLAMDSLVEDPLELFIDQHLFQALGISNYIIQTDLKGSPYFGGGMYLTPKDMVKFGELYLDSGKVNDRQILSKEWIEASFKNYRVLENTEDKNGYGYLWWHHEYHLNGKTYKTIEARGAGGQYIFVVPTLDAVVVITSGNFRNGKTQQPEMIFEKFVLPGLIMNYE</sequence>
<keyword evidence="3" id="KW-0378">Hydrolase</keyword>
<name>A0A4Q4KSG8_9FLAO</name>
<protein>
    <submittedName>
        <fullName evidence="3">Class C beta-lactamase-related serine hydrolase</fullName>
    </submittedName>
</protein>
<evidence type="ECO:0000259" key="2">
    <source>
        <dbReference type="Pfam" id="PF00144"/>
    </source>
</evidence>
<dbReference type="InterPro" id="IPR050789">
    <property type="entry name" value="Diverse_Enzym_Activities"/>
</dbReference>
<keyword evidence="1" id="KW-0732">Signal</keyword>
<evidence type="ECO:0000256" key="1">
    <source>
        <dbReference type="SAM" id="SignalP"/>
    </source>
</evidence>
<gene>
    <name evidence="3" type="ORF">ERX46_06345</name>
</gene>
<dbReference type="RefSeq" id="WP_130092997.1">
    <property type="nucleotide sequence ID" value="NZ_SETE01000002.1"/>
</dbReference>
<proteinExistence type="predicted"/>
<dbReference type="InterPro" id="IPR001466">
    <property type="entry name" value="Beta-lactam-related"/>
</dbReference>
<dbReference type="Proteomes" id="UP000293952">
    <property type="component" value="Unassembled WGS sequence"/>
</dbReference>
<dbReference type="InterPro" id="IPR012338">
    <property type="entry name" value="Beta-lactam/transpept-like"/>
</dbReference>
<reference evidence="3 4" key="1">
    <citation type="submission" date="2019-02" db="EMBL/GenBank/DDBJ databases">
        <title>Genome sequence of the sea-ice species Brumimicrobium glaciale.</title>
        <authorList>
            <person name="Bowman J.P."/>
        </authorList>
    </citation>
    <scope>NUCLEOTIDE SEQUENCE [LARGE SCALE GENOMIC DNA]</scope>
    <source>
        <strain evidence="3 4">IC156</strain>
    </source>
</reference>
<dbReference type="PANTHER" id="PTHR43283">
    <property type="entry name" value="BETA-LACTAMASE-RELATED"/>
    <property type="match status" value="1"/>
</dbReference>
<organism evidence="3 4">
    <name type="scientific">Brumimicrobium glaciale</name>
    <dbReference type="NCBI Taxonomy" id="200475"/>
    <lineage>
        <taxon>Bacteria</taxon>
        <taxon>Pseudomonadati</taxon>
        <taxon>Bacteroidota</taxon>
        <taxon>Flavobacteriia</taxon>
        <taxon>Flavobacteriales</taxon>
        <taxon>Crocinitomicaceae</taxon>
        <taxon>Brumimicrobium</taxon>
    </lineage>
</organism>
<feature type="signal peptide" evidence="1">
    <location>
        <begin position="1"/>
        <end position="24"/>
    </location>
</feature>
<dbReference type="AlphaFoldDB" id="A0A4Q4KSG8"/>
<dbReference type="Pfam" id="PF00144">
    <property type="entry name" value="Beta-lactamase"/>
    <property type="match status" value="1"/>
</dbReference>
<keyword evidence="4" id="KW-1185">Reference proteome</keyword>
<dbReference type="GO" id="GO:0016787">
    <property type="term" value="F:hydrolase activity"/>
    <property type="evidence" value="ECO:0007669"/>
    <property type="project" value="UniProtKB-KW"/>
</dbReference>
<evidence type="ECO:0000313" key="3">
    <source>
        <dbReference type="EMBL" id="RYM34989.1"/>
    </source>
</evidence>